<dbReference type="Proteomes" id="UP001064048">
    <property type="component" value="Chromosome 11"/>
</dbReference>
<reference evidence="1 2" key="1">
    <citation type="journal article" date="2022" name="Genome Biol. Evol.">
        <title>The Spruce Budworm Genome: Reconstructing the Evolutionary History of Antifreeze Proteins.</title>
        <authorList>
            <person name="Beliveau C."/>
            <person name="Gagne P."/>
            <person name="Picq S."/>
            <person name="Vernygora O."/>
            <person name="Keeling C.I."/>
            <person name="Pinkney K."/>
            <person name="Doucet D."/>
            <person name="Wen F."/>
            <person name="Johnston J.S."/>
            <person name="Maaroufi H."/>
            <person name="Boyle B."/>
            <person name="Laroche J."/>
            <person name="Dewar K."/>
            <person name="Juretic N."/>
            <person name="Blackburn G."/>
            <person name="Nisole A."/>
            <person name="Brunet B."/>
            <person name="Brandao M."/>
            <person name="Lumley L."/>
            <person name="Duan J."/>
            <person name="Quan G."/>
            <person name="Lucarotti C.J."/>
            <person name="Roe A.D."/>
            <person name="Sperling F.A.H."/>
            <person name="Levesque R.C."/>
            <person name="Cusson M."/>
        </authorList>
    </citation>
    <scope>NUCLEOTIDE SEQUENCE [LARGE SCALE GENOMIC DNA]</scope>
    <source>
        <strain evidence="1">Glfc:IPQL:Cfum</strain>
    </source>
</reference>
<keyword evidence="2" id="KW-1185">Reference proteome</keyword>
<accession>A0ACC0JL87</accession>
<comment type="caution">
    <text evidence="1">The sequence shown here is derived from an EMBL/GenBank/DDBJ whole genome shotgun (WGS) entry which is preliminary data.</text>
</comment>
<protein>
    <submittedName>
        <fullName evidence="1">Uncharacterized protein</fullName>
    </submittedName>
</protein>
<dbReference type="EMBL" id="CM046111">
    <property type="protein sequence ID" value="KAI8424882.1"/>
    <property type="molecule type" value="Genomic_DNA"/>
</dbReference>
<evidence type="ECO:0000313" key="2">
    <source>
        <dbReference type="Proteomes" id="UP001064048"/>
    </source>
</evidence>
<sequence length="2606" mass="292041">MVYQNTGKYRSDKNESKRDAGPSSSGTREESSESRIRVAMDSDRIDSKYGFDRVRDAKERTGYLINMHTAEVLDEDKRLVAAMDYYFIEMDGARFKISLTFQPYFLILARKECEQEVIQYLSKKFAGTIHKIEIVEKEDLDLLNHLSGLKQRYIKLSFMSQNELMKVRREILTAVNKNKEREKKDSIYAEMLTNALTSAAAIEHAKKTTDHMENILDIREHDVPFHVRVSIDMKIFCGTWYTVKSRGTEPPLFTKRDDILERPDPIVLAFDIETTKLPLKFPDSQTDQIMMISYMIDGQGYLITNREIISVDVEDFEYTPKPEFEGQFIIFNEANEMALIQKFFDHILDVKPHIFVTYNGDFFDWPFVEARAAILGLDMKQEIGFSKMAARDGTYACRPAMHMDCLCWVKRDSYLPVGSQGLKAVAKAKLRYDPVELDPEEMCRMAAEQPQVLSNYSVSDAVATYYLYMKYVHPFIFALCTIIPLEPDEVLRKGSGTLCESLLMVEAFHANIVFPNKQVEQLNKLTSDGHVLDAETYVGGHVEALESGVFRADIKCKFRIEPTAVDKLMETIEKTMRHAIEVEEGIPLNLVTNFDEVCAEIKGKLQHMRDHPRRDENPLIYHLDVGAMYPNIILTNRLQPSAMVNTQVCAVCDYNRPNAACQRNMEWMWRGDFLPATRSEYQRIQQQLETEKFPPLHPGGPTRAFHTLPKEDQAAYEKKRLADYCKVAYKKTKVTRTEVRTTTICQKENSFYVDTVRAFRDRRYEYKGLNKQAKAKVAEAVASGDAAEIKSAKSREVLYDSLQLAHKCILNSFYGYVMRRGARWHSMEMAGIVCYTGANIIMKAREIIEQVGRPLELDTDGIWCILPASFPENVTVLTTHQKKKKINVSYPNAVLNAMVKDHFTNDQYFELKDPATKTYEQRAENSIFFEVDGPYLAMVLPASKEEGKKLKKRYAVFNFDGSLAELKGFEVKRRGELQLIKIFQSSVFEAFLKGNDLKSCYGSVAKVADYWLDVLYSKGSNMPDSELFELISENRSMSKKLEDYGGQKSTSISTAKRLAEFLGDQMVKDAGLACRFIISRKPEGAPVTERAIPLAIFQSPGGVKRHHLRRWLKDSSISEDVDIRDVLDWGYYIERLSGAIQKIITIPAALQGLDNPVPRVQYPDWLHKKMLAKTDKFKTRKITDMFSAQPKEKQDDDGGNDRENGTTEVDMEDIGKASERPPLRPVVTKRKREEAPREPETWREAFGAPPPFGTTKAERRAWILFQKKKWKWQIEQRKNANRSKRGRMDNESSMPPPRSMGPAGTLGSFIKRAQRTLLNTPWQIIQVYETSEPGLFRLWALVGSDLHQIKLTVPRIFYVNSRVARPADSGSYWRKCSRVLPRAHPAIHLYQYTVPEQLYREHQEELIGELSAPEIEGIYETQMSLEFRVLMQLGCICVVDPQEARRLIQQGSNSDSFTLNQLQFKSVAYQAYLQIQNGVPPLKHIYLYQHAAPNSARSMWALVLGPTKKAYIIVQDTVKTNQMPNMNTLYAAERTAKINLGTEESSLPGAELTWEVFVETEPRAALRRIGRALQRYREEQPGPTLLALQTLHSAPRLLALLPGHPKSVNESMPELILLRALLQECRTSGTCCGGRGRRGAGTAKSAVSGISEFPLVSLAARDVDSLFQALEWQRVGARAAVRHYLGLPAVLSEMVEQCSYFHVPLGNVPADAALFGADLFYARQLAKHNFVLWCSHLERPDLGGRETDDNRLVSEVEEMSGCSHNASGAYDSVCVELETNRLCESALLQAQLILQHEGTSVATAFSRQPLAADTAGTTITNRLCESALLQAHLILQHEGTSVATAFSRQPLAADTAGTTITNRLCESALLQAQLILQHEGTSVATAFSRQPLAADTAGATITNRLCESALLQAHLILQHEGTSVATAFSRQPLAADTAGTTITNRLCESALLQAQLILQHEGTSVATAFSRQPLAADTAGTTITNRLQPLAADTAGTTITNRLCESALLQAQLILQHEGTSVATAFSRQPLAADTAGTTITNRLCESALLQAQLILQHEGTSVATAFSRQPLAADTAGTTITNRLCESALLQAQLILQHEGTSVATAFSRQPLAADTAGTTITNRLCESALLQAHLILQHEGTSVATAFSRQPLAADTAGGTPSVNYDETAQCSAAFRVLRTTLAVWLRDQAMHQNLYAGYLVQHFYRWLKTPTSLLYDPALRRTLYGLMKKLFLMLVAELKRLGSVIVHADFTRILVCTKKKNVLDGIGYVEFVAQSIRNKELFHAVTFDYRQCWTYLLWLDQANCAGVLGKIPDGAQEVGNLQLPTTETEENVRDEDGEIVMSWNLALFLPRGVRAPFAAAVSGLLGAAVAAPGRLPAMLAGEIAQKLFQMTEQIHTRMPVLKPGDLEPRPGRRGGPGGAGGAPPALQFVNALCKVIALNPALDEQITLLRRNLLRLLGVGEFSAAAEWHDPCATCVLSEVICKVCNLCRDLDLCRETNVNTDGDVPVCVCQCGAPYDSQELEWRLTEAMNRRAMAYTLQDLICARCHQVKRDNLSTVCDCAGDFSLLMPVKEVLTQLETFKSIAEYYKMPLLLEQIDFHLNNM</sequence>
<evidence type="ECO:0000313" key="1">
    <source>
        <dbReference type="EMBL" id="KAI8424882.1"/>
    </source>
</evidence>
<gene>
    <name evidence="1" type="ORF">MSG28_006803</name>
</gene>
<proteinExistence type="predicted"/>
<organism evidence="1 2">
    <name type="scientific">Choristoneura fumiferana</name>
    <name type="common">Spruce budworm moth</name>
    <name type="synonym">Archips fumiferana</name>
    <dbReference type="NCBI Taxonomy" id="7141"/>
    <lineage>
        <taxon>Eukaryota</taxon>
        <taxon>Metazoa</taxon>
        <taxon>Ecdysozoa</taxon>
        <taxon>Arthropoda</taxon>
        <taxon>Hexapoda</taxon>
        <taxon>Insecta</taxon>
        <taxon>Pterygota</taxon>
        <taxon>Neoptera</taxon>
        <taxon>Endopterygota</taxon>
        <taxon>Lepidoptera</taxon>
        <taxon>Glossata</taxon>
        <taxon>Ditrysia</taxon>
        <taxon>Tortricoidea</taxon>
        <taxon>Tortricidae</taxon>
        <taxon>Tortricinae</taxon>
        <taxon>Choristoneura</taxon>
    </lineage>
</organism>
<name>A0ACC0JL87_CHOFU</name>